<proteinExistence type="predicted"/>
<accession>A0A838Y458</accession>
<keyword evidence="1" id="KW-0812">Transmembrane</keyword>
<gene>
    <name evidence="2" type="ORF">H2Z84_02785</name>
</gene>
<keyword evidence="1" id="KW-1133">Transmembrane helix</keyword>
<sequence length="102" mass="10483">MSKLLTLLLSPFATAGRVLKDCATDEYGKSFDTVNTAATVAFIVGIALVVTSFITGKPFDLATYSLGVSALLAATCGAQRYKPPAIPDSPAAPSDTSKGPTQ</sequence>
<organism evidence="2 3">
    <name type="scientific">Aquitalea aquatica</name>
    <dbReference type="NCBI Taxonomy" id="3044273"/>
    <lineage>
        <taxon>Bacteria</taxon>
        <taxon>Pseudomonadati</taxon>
        <taxon>Pseudomonadota</taxon>
        <taxon>Betaproteobacteria</taxon>
        <taxon>Neisseriales</taxon>
        <taxon>Chromobacteriaceae</taxon>
        <taxon>Aquitalea</taxon>
    </lineage>
</organism>
<evidence type="ECO:0000256" key="1">
    <source>
        <dbReference type="SAM" id="Phobius"/>
    </source>
</evidence>
<comment type="caution">
    <text evidence="2">The sequence shown here is derived from an EMBL/GenBank/DDBJ whole genome shotgun (WGS) entry which is preliminary data.</text>
</comment>
<evidence type="ECO:0000313" key="3">
    <source>
        <dbReference type="Proteomes" id="UP000545606"/>
    </source>
</evidence>
<name>A0A838Y458_9NEIS</name>
<protein>
    <submittedName>
        <fullName evidence="2">Uncharacterized protein</fullName>
    </submittedName>
</protein>
<dbReference type="AlphaFoldDB" id="A0A838Y458"/>
<reference evidence="2 3" key="1">
    <citation type="submission" date="2020-07" db="EMBL/GenBank/DDBJ databases">
        <title>Draft genome sequence of violacein-producing bacteria and related species.</title>
        <authorList>
            <person name="Wilson H.S."/>
            <person name="De Leon M.E."/>
        </authorList>
    </citation>
    <scope>NUCLEOTIDE SEQUENCE [LARGE SCALE GENOMIC DNA]</scope>
    <source>
        <strain evidence="2 3">HSC-21Su07</strain>
    </source>
</reference>
<feature type="transmembrane region" description="Helical" evidence="1">
    <location>
        <begin position="36"/>
        <end position="54"/>
    </location>
</feature>
<dbReference type="EMBL" id="JACERN010000007">
    <property type="protein sequence ID" value="MBA4707317.1"/>
    <property type="molecule type" value="Genomic_DNA"/>
</dbReference>
<dbReference type="RefSeq" id="WP_181834638.1">
    <property type="nucleotide sequence ID" value="NZ_JACERN010000007.1"/>
</dbReference>
<dbReference type="Proteomes" id="UP000545606">
    <property type="component" value="Unassembled WGS sequence"/>
</dbReference>
<evidence type="ECO:0000313" key="2">
    <source>
        <dbReference type="EMBL" id="MBA4707317.1"/>
    </source>
</evidence>
<keyword evidence="3" id="KW-1185">Reference proteome</keyword>
<keyword evidence="1" id="KW-0472">Membrane</keyword>